<keyword evidence="2" id="KW-1185">Reference proteome</keyword>
<proteinExistence type="predicted"/>
<accession>A0A5N5FG64</accession>
<gene>
    <name evidence="1" type="ORF">D8674_000304</name>
</gene>
<evidence type="ECO:0000313" key="1">
    <source>
        <dbReference type="EMBL" id="KAB2597384.1"/>
    </source>
</evidence>
<evidence type="ECO:0000313" key="2">
    <source>
        <dbReference type="Proteomes" id="UP000327157"/>
    </source>
</evidence>
<name>A0A5N5FG64_9ROSA</name>
<organism evidence="1 2">
    <name type="scientific">Pyrus ussuriensis x Pyrus communis</name>
    <dbReference type="NCBI Taxonomy" id="2448454"/>
    <lineage>
        <taxon>Eukaryota</taxon>
        <taxon>Viridiplantae</taxon>
        <taxon>Streptophyta</taxon>
        <taxon>Embryophyta</taxon>
        <taxon>Tracheophyta</taxon>
        <taxon>Spermatophyta</taxon>
        <taxon>Magnoliopsida</taxon>
        <taxon>eudicotyledons</taxon>
        <taxon>Gunneridae</taxon>
        <taxon>Pentapetalae</taxon>
        <taxon>rosids</taxon>
        <taxon>fabids</taxon>
        <taxon>Rosales</taxon>
        <taxon>Rosaceae</taxon>
        <taxon>Amygdaloideae</taxon>
        <taxon>Maleae</taxon>
        <taxon>Pyrus</taxon>
    </lineage>
</organism>
<dbReference type="Proteomes" id="UP000327157">
    <property type="component" value="Chromosome 1"/>
</dbReference>
<protein>
    <submittedName>
        <fullName evidence="1">Uncharacterized protein</fullName>
    </submittedName>
</protein>
<dbReference type="EMBL" id="SMOL01000768">
    <property type="protein sequence ID" value="KAB2597384.1"/>
    <property type="molecule type" value="Genomic_DNA"/>
</dbReference>
<reference evidence="2" key="2">
    <citation type="submission" date="2019-10" db="EMBL/GenBank/DDBJ databases">
        <title>A de novo genome assembly of a pear dwarfing rootstock.</title>
        <authorList>
            <person name="Wang F."/>
            <person name="Wang J."/>
            <person name="Li S."/>
            <person name="Zhang Y."/>
            <person name="Fang M."/>
            <person name="Ma L."/>
            <person name="Zhao Y."/>
            <person name="Jiang S."/>
        </authorList>
    </citation>
    <scope>NUCLEOTIDE SEQUENCE [LARGE SCALE GENOMIC DNA]</scope>
</reference>
<reference evidence="1 2" key="3">
    <citation type="submission" date="2019-11" db="EMBL/GenBank/DDBJ databases">
        <title>A de novo genome assembly of a pear dwarfing rootstock.</title>
        <authorList>
            <person name="Wang F."/>
            <person name="Wang J."/>
            <person name="Li S."/>
            <person name="Zhang Y."/>
            <person name="Fang M."/>
            <person name="Ma L."/>
            <person name="Zhao Y."/>
            <person name="Jiang S."/>
        </authorList>
    </citation>
    <scope>NUCLEOTIDE SEQUENCE [LARGE SCALE GENOMIC DNA]</scope>
    <source>
        <strain evidence="1">S2</strain>
        <tissue evidence="1">Leaf</tissue>
    </source>
</reference>
<sequence>MANSEEDSGKKKLVMRLERYRLKQVPYFKGKNLAKVYAYVKYDIRNLVQRDCSAEFESWKKVPEKLKKSMLRELSVSLW</sequence>
<dbReference type="AlphaFoldDB" id="A0A5N5FG64"/>
<comment type="caution">
    <text evidence="1">The sequence shown here is derived from an EMBL/GenBank/DDBJ whole genome shotgun (WGS) entry which is preliminary data.</text>
</comment>
<reference evidence="1 2" key="1">
    <citation type="submission" date="2019-09" db="EMBL/GenBank/DDBJ databases">
        <authorList>
            <person name="Ou C."/>
        </authorList>
    </citation>
    <scope>NUCLEOTIDE SEQUENCE [LARGE SCALE GENOMIC DNA]</scope>
    <source>
        <strain evidence="1">S2</strain>
        <tissue evidence="1">Leaf</tissue>
    </source>
</reference>